<sequence length="378" mass="45147">MSMTEAQPSLKPAPKKKISMKRMKRILLEEADTYQEVLEILYRYPSLLYRNKKKKKKYTYDCIDTTILFVGHSFNITPFRTFHPLLSTLVSCISNSFSDVHKLLRKRKFCSQFCWIPTLYKELKTAVFFLKRLRFQFRKLLHHWRFKHLQKVNTEDVYTTEPPKNPISIVDWKTRQLYVYEATTMIKDTTNRLLSHDAFFPNPMKPRNILSNTPLTLSQCISVWQQFSYSGIQHSFAISAFYESSYSIDLFQEEYSNTLWLYALRTTMRIFTDYDAKEKVLDFVAVCYLFHSISLFDEAFFDFLLWKHPEHSYTLAWKKCCLTFYEIPYQKHASLVPQYQEKVIEQTGNLVFVPVDLWPLYQTYKTSSEYDSLYSNHS</sequence>
<dbReference type="AlphaFoldDB" id="A0A6C0DPG8"/>
<accession>A0A6C0DPG8</accession>
<proteinExistence type="predicted"/>
<reference evidence="1" key="1">
    <citation type="journal article" date="2020" name="Nature">
        <title>Giant virus diversity and host interactions through global metagenomics.</title>
        <authorList>
            <person name="Schulz F."/>
            <person name="Roux S."/>
            <person name="Paez-Espino D."/>
            <person name="Jungbluth S."/>
            <person name="Walsh D.A."/>
            <person name="Denef V.J."/>
            <person name="McMahon K.D."/>
            <person name="Konstantinidis K.T."/>
            <person name="Eloe-Fadrosh E.A."/>
            <person name="Kyrpides N.C."/>
            <person name="Woyke T."/>
        </authorList>
    </citation>
    <scope>NUCLEOTIDE SEQUENCE</scope>
    <source>
        <strain evidence="1">GVMAG-M-3300023174-46</strain>
    </source>
</reference>
<protein>
    <submittedName>
        <fullName evidence="1">Uncharacterized protein</fullName>
    </submittedName>
</protein>
<name>A0A6C0DPG8_9ZZZZ</name>
<organism evidence="1">
    <name type="scientific">viral metagenome</name>
    <dbReference type="NCBI Taxonomy" id="1070528"/>
    <lineage>
        <taxon>unclassified sequences</taxon>
        <taxon>metagenomes</taxon>
        <taxon>organismal metagenomes</taxon>
    </lineage>
</organism>
<dbReference type="EMBL" id="MN739654">
    <property type="protein sequence ID" value="QHT18361.1"/>
    <property type="molecule type" value="Genomic_DNA"/>
</dbReference>
<evidence type="ECO:0000313" key="1">
    <source>
        <dbReference type="EMBL" id="QHT18361.1"/>
    </source>
</evidence>